<dbReference type="Proteomes" id="UP001279734">
    <property type="component" value="Unassembled WGS sequence"/>
</dbReference>
<evidence type="ECO:0000256" key="8">
    <source>
        <dbReference type="ARBA" id="ARBA00048679"/>
    </source>
</evidence>
<dbReference type="Gene3D" id="3.30.200.20">
    <property type="entry name" value="Phosphorylase Kinase, domain 1"/>
    <property type="match status" value="1"/>
</dbReference>
<dbReference type="Gene3D" id="1.10.510.10">
    <property type="entry name" value="Transferase(Phosphotransferase) domain 1"/>
    <property type="match status" value="1"/>
</dbReference>
<comment type="catalytic activity">
    <reaction evidence="7">
        <text>L-threonyl-[protein] + ATP = O-phospho-L-threonyl-[protein] + ADP + H(+)</text>
        <dbReference type="Rhea" id="RHEA:46608"/>
        <dbReference type="Rhea" id="RHEA-COMP:11060"/>
        <dbReference type="Rhea" id="RHEA-COMP:11605"/>
        <dbReference type="ChEBI" id="CHEBI:15378"/>
        <dbReference type="ChEBI" id="CHEBI:30013"/>
        <dbReference type="ChEBI" id="CHEBI:30616"/>
        <dbReference type="ChEBI" id="CHEBI:61977"/>
        <dbReference type="ChEBI" id="CHEBI:456216"/>
        <dbReference type="EC" id="2.7.11.1"/>
    </reaction>
</comment>
<gene>
    <name evidence="12" type="ORF">Nepgr_006405</name>
</gene>
<dbReference type="SMART" id="SM00220">
    <property type="entry name" value="S_TKc"/>
    <property type="match status" value="1"/>
</dbReference>
<protein>
    <recommendedName>
        <fullName evidence="1">non-specific serine/threonine protein kinase</fullName>
        <ecNumber evidence="1">2.7.11.1</ecNumber>
    </recommendedName>
</protein>
<keyword evidence="13" id="KW-1185">Reference proteome</keyword>
<organism evidence="12 13">
    <name type="scientific">Nepenthes gracilis</name>
    <name type="common">Slender pitcher plant</name>
    <dbReference type="NCBI Taxonomy" id="150966"/>
    <lineage>
        <taxon>Eukaryota</taxon>
        <taxon>Viridiplantae</taxon>
        <taxon>Streptophyta</taxon>
        <taxon>Embryophyta</taxon>
        <taxon>Tracheophyta</taxon>
        <taxon>Spermatophyta</taxon>
        <taxon>Magnoliopsida</taxon>
        <taxon>eudicotyledons</taxon>
        <taxon>Gunneridae</taxon>
        <taxon>Pentapetalae</taxon>
        <taxon>Caryophyllales</taxon>
        <taxon>Nepenthaceae</taxon>
        <taxon>Nepenthes</taxon>
    </lineage>
</organism>
<evidence type="ECO:0000256" key="1">
    <source>
        <dbReference type="ARBA" id="ARBA00012513"/>
    </source>
</evidence>
<evidence type="ECO:0000313" key="12">
    <source>
        <dbReference type="EMBL" id="GMH04565.1"/>
    </source>
</evidence>
<dbReference type="CDD" id="cd14066">
    <property type="entry name" value="STKc_IRAK"/>
    <property type="match status" value="1"/>
</dbReference>
<keyword evidence="6 9" id="KW-0067">ATP-binding</keyword>
<sequence>MGCNQVTAARLSICAFCFSLMQLSLVLTFGFEVQSTVCLDDHFAYLNSPGHEMFYINLCKVDRESFCKALQFHSANHCPIKNYFGNNVCALDLSTVKLSSGAGRKLLLNRVKESAISPQMSPHEGKNYHQFTYNSKIVGMAVPGMFIFSCLFLCPCLYSRRKENDESALQKEPSMNSASPFDTENILATPVQRVPPSPRYFTPQDLSRQGSINLNYSDIVKATQNFSTSLIIGEGGFGTVYKAQLQDGRKVAIKRSRKAYFDLAEFESEVAILSRIDHQNLVKMLGYVDRGLDRIIITEYVPNGTLRQHLDGERVGILNFNQRLGIAIDIAHGLTYLHQYAEKQIIHRDVKSSNIFLTDTMRAKVADFGFARAGLADDHSYISTQVKGTIGYVDPEYMRTSRLTLKSDVYSFGIVLLEILTGRRPVEPKRAVEERLLLRWATINYHQGNFVGLVDPQMDQAIDAKILKKMFWLAIQCAAPVRADRPSMRDVGERLWEIRMDSQKPSQRA</sequence>
<dbReference type="PROSITE" id="PS50011">
    <property type="entry name" value="PROTEIN_KINASE_DOM"/>
    <property type="match status" value="1"/>
</dbReference>
<dbReference type="GO" id="GO:0005524">
    <property type="term" value="F:ATP binding"/>
    <property type="evidence" value="ECO:0007669"/>
    <property type="project" value="UniProtKB-UniRule"/>
</dbReference>
<keyword evidence="10" id="KW-0472">Membrane</keyword>
<dbReference type="InterPro" id="IPR017441">
    <property type="entry name" value="Protein_kinase_ATP_BS"/>
</dbReference>
<keyword evidence="5" id="KW-0418">Kinase</keyword>
<dbReference type="GO" id="GO:0004674">
    <property type="term" value="F:protein serine/threonine kinase activity"/>
    <property type="evidence" value="ECO:0007669"/>
    <property type="project" value="UniProtKB-KW"/>
</dbReference>
<reference evidence="12" key="1">
    <citation type="submission" date="2023-05" db="EMBL/GenBank/DDBJ databases">
        <title>Nepenthes gracilis genome sequencing.</title>
        <authorList>
            <person name="Fukushima K."/>
        </authorList>
    </citation>
    <scope>NUCLEOTIDE SEQUENCE</scope>
    <source>
        <strain evidence="12">SING2019-196</strain>
    </source>
</reference>
<comment type="catalytic activity">
    <reaction evidence="8">
        <text>L-seryl-[protein] + ATP = O-phospho-L-seryl-[protein] + ADP + H(+)</text>
        <dbReference type="Rhea" id="RHEA:17989"/>
        <dbReference type="Rhea" id="RHEA-COMP:9863"/>
        <dbReference type="Rhea" id="RHEA-COMP:11604"/>
        <dbReference type="ChEBI" id="CHEBI:15378"/>
        <dbReference type="ChEBI" id="CHEBI:29999"/>
        <dbReference type="ChEBI" id="CHEBI:30616"/>
        <dbReference type="ChEBI" id="CHEBI:83421"/>
        <dbReference type="ChEBI" id="CHEBI:456216"/>
        <dbReference type="EC" id="2.7.11.1"/>
    </reaction>
</comment>
<feature type="domain" description="Protein kinase" evidence="11">
    <location>
        <begin position="226"/>
        <end position="497"/>
    </location>
</feature>
<feature type="transmembrane region" description="Helical" evidence="10">
    <location>
        <begin position="12"/>
        <end position="31"/>
    </location>
</feature>
<feature type="binding site" evidence="9">
    <location>
        <position position="254"/>
    </location>
    <ligand>
        <name>ATP</name>
        <dbReference type="ChEBI" id="CHEBI:30616"/>
    </ligand>
</feature>
<evidence type="ECO:0000256" key="10">
    <source>
        <dbReference type="SAM" id="Phobius"/>
    </source>
</evidence>
<evidence type="ECO:0000256" key="4">
    <source>
        <dbReference type="ARBA" id="ARBA00022741"/>
    </source>
</evidence>
<accession>A0AAD3S5F8</accession>
<dbReference type="InterPro" id="IPR000719">
    <property type="entry name" value="Prot_kinase_dom"/>
</dbReference>
<evidence type="ECO:0000259" key="11">
    <source>
        <dbReference type="PROSITE" id="PS50011"/>
    </source>
</evidence>
<dbReference type="PROSITE" id="PS00107">
    <property type="entry name" value="PROTEIN_KINASE_ATP"/>
    <property type="match status" value="1"/>
</dbReference>
<evidence type="ECO:0000256" key="7">
    <source>
        <dbReference type="ARBA" id="ARBA00047899"/>
    </source>
</evidence>
<keyword evidence="4 9" id="KW-0547">Nucleotide-binding</keyword>
<dbReference type="InterPro" id="IPR008271">
    <property type="entry name" value="Ser/Thr_kinase_AS"/>
</dbReference>
<dbReference type="PANTHER" id="PTHR47989:SF71">
    <property type="entry name" value="PROTEIN KINASE DOMAIN-CONTAINING PROTEIN"/>
    <property type="match status" value="1"/>
</dbReference>
<dbReference type="FunFam" id="1.10.510.10:FF:000300">
    <property type="entry name" value="Calmodulin-binding receptor-like cytoplasmic kinase 3"/>
    <property type="match status" value="1"/>
</dbReference>
<dbReference type="EC" id="2.7.11.1" evidence="1"/>
<keyword evidence="3" id="KW-0808">Transferase</keyword>
<name>A0AAD3S5F8_NEPGR</name>
<feature type="transmembrane region" description="Helical" evidence="10">
    <location>
        <begin position="137"/>
        <end position="158"/>
    </location>
</feature>
<dbReference type="SUPFAM" id="SSF56112">
    <property type="entry name" value="Protein kinase-like (PK-like)"/>
    <property type="match status" value="1"/>
</dbReference>
<evidence type="ECO:0000256" key="9">
    <source>
        <dbReference type="PROSITE-ProRule" id="PRU10141"/>
    </source>
</evidence>
<keyword evidence="10" id="KW-1133">Transmembrane helix</keyword>
<dbReference type="EMBL" id="BSYO01000005">
    <property type="protein sequence ID" value="GMH04565.1"/>
    <property type="molecule type" value="Genomic_DNA"/>
</dbReference>
<dbReference type="InterPro" id="IPR011009">
    <property type="entry name" value="Kinase-like_dom_sf"/>
</dbReference>
<evidence type="ECO:0000256" key="3">
    <source>
        <dbReference type="ARBA" id="ARBA00022679"/>
    </source>
</evidence>
<dbReference type="AlphaFoldDB" id="A0AAD3S5F8"/>
<evidence type="ECO:0000313" key="13">
    <source>
        <dbReference type="Proteomes" id="UP001279734"/>
    </source>
</evidence>
<keyword evidence="10" id="KW-0812">Transmembrane</keyword>
<evidence type="ECO:0000256" key="2">
    <source>
        <dbReference type="ARBA" id="ARBA00022527"/>
    </source>
</evidence>
<dbReference type="InterPro" id="IPR001245">
    <property type="entry name" value="Ser-Thr/Tyr_kinase_cat_dom"/>
</dbReference>
<proteinExistence type="predicted"/>
<keyword evidence="2" id="KW-0723">Serine/threonine-protein kinase</keyword>
<dbReference type="PANTHER" id="PTHR47989">
    <property type="entry name" value="OS01G0750732 PROTEIN"/>
    <property type="match status" value="1"/>
</dbReference>
<evidence type="ECO:0000256" key="6">
    <source>
        <dbReference type="ARBA" id="ARBA00022840"/>
    </source>
</evidence>
<evidence type="ECO:0000256" key="5">
    <source>
        <dbReference type="ARBA" id="ARBA00022777"/>
    </source>
</evidence>
<dbReference type="PROSITE" id="PS00108">
    <property type="entry name" value="PROTEIN_KINASE_ST"/>
    <property type="match status" value="1"/>
</dbReference>
<comment type="caution">
    <text evidence="12">The sequence shown here is derived from an EMBL/GenBank/DDBJ whole genome shotgun (WGS) entry which is preliminary data.</text>
</comment>
<dbReference type="Pfam" id="PF07714">
    <property type="entry name" value="PK_Tyr_Ser-Thr"/>
    <property type="match status" value="1"/>
</dbReference>